<gene>
    <name evidence="3" type="ORF">C483_17138</name>
</gene>
<comment type="caution">
    <text evidence="3">The sequence shown here is derived from an EMBL/GenBank/DDBJ whole genome shotgun (WGS) entry which is preliminary data.</text>
</comment>
<keyword evidence="4" id="KW-1185">Reference proteome</keyword>
<dbReference type="Proteomes" id="UP000011519">
    <property type="component" value="Unassembled WGS sequence"/>
</dbReference>
<proteinExistence type="predicted"/>
<sequence>MGRKRRRKRASKSTDSDKSPKSESEAKRRSSSSTQSKRRRGPLDGTAAFDQGIGNDINALTGQPEGFDAMAGSNTPDFEPLPTGPDAHIQRALEGTDTTRDEVPGTVLDVLGQGGKPLDGPIQRALEERMDADFSNVRIHTGAKAAEAADAIGAKAFTCGNDIVFNSGEYNPESGEGQFLLAHELAHVKQQTGAAISMMPQEGGLQIDPDPQLEREADEAAMQVLSGEEPATVQRLGTDIQIQKMDINAILPLLAAAPHLTPQLASLMQVYGPKAEEDLEEHKDLLKNGEEIDWVEASYEGVKEDAGRIPQLVTELPGLKAIKETVNNAKEQRQDQREPTFQEQLEEAALPKNWKDELLEDFELPEDLRKELVEEARQAVEDATGASSQEVDY</sequence>
<name>L9ZMA7_9EURY</name>
<accession>L9ZMA7</accession>
<feature type="region of interest" description="Disordered" evidence="1">
    <location>
        <begin position="1"/>
        <end position="80"/>
    </location>
</feature>
<dbReference type="AlphaFoldDB" id="L9ZMA7"/>
<reference evidence="3 4" key="1">
    <citation type="journal article" date="2014" name="PLoS Genet.">
        <title>Phylogenetically driven sequencing of extremely halophilic archaea reveals strategies for static and dynamic osmo-response.</title>
        <authorList>
            <person name="Becker E.A."/>
            <person name="Seitzer P.M."/>
            <person name="Tritt A."/>
            <person name="Larsen D."/>
            <person name="Krusor M."/>
            <person name="Yao A.I."/>
            <person name="Wu D."/>
            <person name="Madern D."/>
            <person name="Eisen J.A."/>
            <person name="Darling A.E."/>
            <person name="Facciotti M.T."/>
        </authorList>
    </citation>
    <scope>NUCLEOTIDE SEQUENCE [LARGE SCALE GENOMIC DNA]</scope>
    <source>
        <strain evidence="3 4">JCM 10989</strain>
    </source>
</reference>
<evidence type="ECO:0000313" key="3">
    <source>
        <dbReference type="EMBL" id="ELY87645.1"/>
    </source>
</evidence>
<dbReference type="EMBL" id="AOIM01000041">
    <property type="protein sequence ID" value="ELY87645.1"/>
    <property type="molecule type" value="Genomic_DNA"/>
</dbReference>
<dbReference type="PATRIC" id="fig|1227493.4.peg.3448"/>
<feature type="compositionally biased region" description="Basic and acidic residues" evidence="1">
    <location>
        <begin position="12"/>
        <end position="28"/>
    </location>
</feature>
<organism evidence="3 4">
    <name type="scientific">Natrialba hulunbeirensis JCM 10989</name>
    <dbReference type="NCBI Taxonomy" id="1227493"/>
    <lineage>
        <taxon>Archaea</taxon>
        <taxon>Methanobacteriati</taxon>
        <taxon>Methanobacteriota</taxon>
        <taxon>Stenosarchaea group</taxon>
        <taxon>Halobacteria</taxon>
        <taxon>Halobacteriales</taxon>
        <taxon>Natrialbaceae</taxon>
        <taxon>Natrialba</taxon>
    </lineage>
</organism>
<dbReference type="RefSeq" id="WP_006654564.1">
    <property type="nucleotide sequence ID" value="NZ_AOIM01000041.1"/>
</dbReference>
<dbReference type="Pfam" id="PF13699">
    <property type="entry name" value="eCIS_core"/>
    <property type="match status" value="1"/>
</dbReference>
<dbReference type="STRING" id="1227493.C483_17138"/>
<feature type="compositionally biased region" description="Basic residues" evidence="1">
    <location>
        <begin position="1"/>
        <end position="11"/>
    </location>
</feature>
<dbReference type="InterPro" id="IPR025295">
    <property type="entry name" value="eCIS_core_dom"/>
</dbReference>
<evidence type="ECO:0000313" key="4">
    <source>
        <dbReference type="Proteomes" id="UP000011519"/>
    </source>
</evidence>
<feature type="domain" description="eCIS core" evidence="2">
    <location>
        <begin position="117"/>
        <end position="194"/>
    </location>
</feature>
<protein>
    <recommendedName>
        <fullName evidence="2">eCIS core domain-containing protein</fullName>
    </recommendedName>
</protein>
<evidence type="ECO:0000256" key="1">
    <source>
        <dbReference type="SAM" id="MobiDB-lite"/>
    </source>
</evidence>
<evidence type="ECO:0000259" key="2">
    <source>
        <dbReference type="Pfam" id="PF13699"/>
    </source>
</evidence>